<feature type="compositionally biased region" description="Basic and acidic residues" evidence="1">
    <location>
        <begin position="50"/>
        <end position="59"/>
    </location>
</feature>
<dbReference type="KEGG" id="dhe:111593882"/>
<feature type="compositionally biased region" description="Polar residues" evidence="1">
    <location>
        <begin position="33"/>
        <end position="49"/>
    </location>
</feature>
<evidence type="ECO:0000313" key="3">
    <source>
        <dbReference type="RefSeq" id="XP_023162720.1"/>
    </source>
</evidence>
<feature type="compositionally biased region" description="Low complexity" evidence="1">
    <location>
        <begin position="10"/>
        <end position="21"/>
    </location>
</feature>
<feature type="region of interest" description="Disordered" evidence="1">
    <location>
        <begin position="1"/>
        <end position="21"/>
    </location>
</feature>
<organism evidence="2 4">
    <name type="scientific">Drosophila hydei</name>
    <name type="common">Fruit fly</name>
    <dbReference type="NCBI Taxonomy" id="7224"/>
    <lineage>
        <taxon>Eukaryota</taxon>
        <taxon>Metazoa</taxon>
        <taxon>Ecdysozoa</taxon>
        <taxon>Arthropoda</taxon>
        <taxon>Hexapoda</taxon>
        <taxon>Insecta</taxon>
        <taxon>Pterygota</taxon>
        <taxon>Neoptera</taxon>
        <taxon>Endopterygota</taxon>
        <taxon>Diptera</taxon>
        <taxon>Brachycera</taxon>
        <taxon>Muscomorpha</taxon>
        <taxon>Ephydroidea</taxon>
        <taxon>Drosophilidae</taxon>
        <taxon>Drosophila</taxon>
    </lineage>
</organism>
<sequence>MDSVKSFFANPNKENNLNNQQNGVLSRWATWNGNMQAHSDPGSVNPTRSDTNRGEAKRKDSDSYFYIMWRA</sequence>
<dbReference type="RefSeq" id="XP_023162728.1">
    <property type="nucleotide sequence ID" value="XM_023306960.2"/>
</dbReference>
<dbReference type="OMA" id="HCDAKRK"/>
<name>A0A6J1L9V5_DROHY</name>
<gene>
    <name evidence="3 4 5" type="primary">LOC111593882</name>
</gene>
<proteinExistence type="predicted"/>
<dbReference type="RefSeq" id="XP_023162720.1">
    <property type="nucleotide sequence ID" value="XM_023306952.2"/>
</dbReference>
<accession>A0A6J1L9V5</accession>
<evidence type="ECO:0000313" key="4">
    <source>
        <dbReference type="RefSeq" id="XP_023162728.1"/>
    </source>
</evidence>
<dbReference type="GeneID" id="111593882"/>
<dbReference type="OrthoDB" id="8041226at2759"/>
<dbReference type="Proteomes" id="UP000504633">
    <property type="component" value="Unplaced"/>
</dbReference>
<evidence type="ECO:0000256" key="1">
    <source>
        <dbReference type="SAM" id="MobiDB-lite"/>
    </source>
</evidence>
<evidence type="ECO:0000313" key="2">
    <source>
        <dbReference type="Proteomes" id="UP000504633"/>
    </source>
</evidence>
<reference evidence="3 4" key="1">
    <citation type="submission" date="2025-04" db="UniProtKB">
        <authorList>
            <consortium name="RefSeq"/>
        </authorList>
    </citation>
    <scope>IDENTIFICATION</scope>
    <source>
        <strain evidence="3 4">15085-1641.00</strain>
        <tissue evidence="3 4">Whole body</tissue>
    </source>
</reference>
<dbReference type="RefSeq" id="XP_023162737.1">
    <property type="nucleotide sequence ID" value="XM_023306969.2"/>
</dbReference>
<dbReference type="AlphaFoldDB" id="A0A6J1L9V5"/>
<evidence type="ECO:0000313" key="5">
    <source>
        <dbReference type="RefSeq" id="XP_023162737.1"/>
    </source>
</evidence>
<protein>
    <submittedName>
        <fullName evidence="3 4">Uncharacterized protein LOC111593882 isoform X1</fullName>
    </submittedName>
</protein>
<feature type="region of interest" description="Disordered" evidence="1">
    <location>
        <begin position="33"/>
        <end position="59"/>
    </location>
</feature>
<keyword evidence="2" id="KW-1185">Reference proteome</keyword>